<keyword evidence="3" id="KW-1185">Reference proteome</keyword>
<organism evidence="2 3">
    <name type="scientific">Lentithecium fluviatile CBS 122367</name>
    <dbReference type="NCBI Taxonomy" id="1168545"/>
    <lineage>
        <taxon>Eukaryota</taxon>
        <taxon>Fungi</taxon>
        <taxon>Dikarya</taxon>
        <taxon>Ascomycota</taxon>
        <taxon>Pezizomycotina</taxon>
        <taxon>Dothideomycetes</taxon>
        <taxon>Pleosporomycetidae</taxon>
        <taxon>Pleosporales</taxon>
        <taxon>Massarineae</taxon>
        <taxon>Lentitheciaceae</taxon>
        <taxon>Lentithecium</taxon>
    </lineage>
</organism>
<dbReference type="Proteomes" id="UP000799291">
    <property type="component" value="Unassembled WGS sequence"/>
</dbReference>
<gene>
    <name evidence="2" type="ORF">K458DRAFT_386244</name>
</gene>
<accession>A0A6G1JBA9</accession>
<evidence type="ECO:0000313" key="3">
    <source>
        <dbReference type="Proteomes" id="UP000799291"/>
    </source>
</evidence>
<proteinExistence type="predicted"/>
<evidence type="ECO:0000313" key="2">
    <source>
        <dbReference type="EMBL" id="KAF2687423.1"/>
    </source>
</evidence>
<dbReference type="EMBL" id="MU005575">
    <property type="protein sequence ID" value="KAF2687423.1"/>
    <property type="molecule type" value="Genomic_DNA"/>
</dbReference>
<dbReference type="AlphaFoldDB" id="A0A6G1JBA9"/>
<feature type="compositionally biased region" description="Low complexity" evidence="1">
    <location>
        <begin position="277"/>
        <end position="291"/>
    </location>
</feature>
<protein>
    <submittedName>
        <fullName evidence="2">Uncharacterized protein</fullName>
    </submittedName>
</protein>
<reference evidence="2" key="1">
    <citation type="journal article" date="2020" name="Stud. Mycol.">
        <title>101 Dothideomycetes genomes: a test case for predicting lifestyles and emergence of pathogens.</title>
        <authorList>
            <person name="Haridas S."/>
            <person name="Albert R."/>
            <person name="Binder M."/>
            <person name="Bloem J."/>
            <person name="Labutti K."/>
            <person name="Salamov A."/>
            <person name="Andreopoulos B."/>
            <person name="Baker S."/>
            <person name="Barry K."/>
            <person name="Bills G."/>
            <person name="Bluhm B."/>
            <person name="Cannon C."/>
            <person name="Castanera R."/>
            <person name="Culley D."/>
            <person name="Daum C."/>
            <person name="Ezra D."/>
            <person name="Gonzalez J."/>
            <person name="Henrissat B."/>
            <person name="Kuo A."/>
            <person name="Liang C."/>
            <person name="Lipzen A."/>
            <person name="Lutzoni F."/>
            <person name="Magnuson J."/>
            <person name="Mondo S."/>
            <person name="Nolan M."/>
            <person name="Ohm R."/>
            <person name="Pangilinan J."/>
            <person name="Park H.-J."/>
            <person name="Ramirez L."/>
            <person name="Alfaro M."/>
            <person name="Sun H."/>
            <person name="Tritt A."/>
            <person name="Yoshinaga Y."/>
            <person name="Zwiers L.-H."/>
            <person name="Turgeon B."/>
            <person name="Goodwin S."/>
            <person name="Spatafora J."/>
            <person name="Crous P."/>
            <person name="Grigoriev I."/>
        </authorList>
    </citation>
    <scope>NUCLEOTIDE SEQUENCE</scope>
    <source>
        <strain evidence="2">CBS 122367</strain>
    </source>
</reference>
<feature type="region of interest" description="Disordered" evidence="1">
    <location>
        <begin position="225"/>
        <end position="291"/>
    </location>
</feature>
<evidence type="ECO:0000256" key="1">
    <source>
        <dbReference type="SAM" id="MobiDB-lite"/>
    </source>
</evidence>
<sequence length="333" mass="37161">MAYVSLGTVVMQERTKLVIFLYHSFHFATGESQSRKSCPRKSFPRRKHTFRRGKIMRAPLPEQVINTGQIRRLDFHPIQTLLDHSLLDSNAYKAQASRTFWIFESHRLKLLTLLGFRVLQDLSFSHASGFPNPTKVPTFYPPPTSCQLPPPQPQGAKMAPNKVTKATKATKKFTWATRNRTVPDDVHVLRALGLYRLVKPFTPKPRVTKSQAKRDATFAKRLECLSISPSPSPKKSTRGKTQQQLEPQQLPGMALPQGWPRATTELKREEVAPPPVAGSTVKGSSSSGVAKPPVKKQLISIMATTMLEERQWVEMCGVDPAVAVGLAHLVDLA</sequence>
<name>A0A6G1JBA9_9PLEO</name>